<gene>
    <name evidence="2" type="ORF">SPICI06_096</name>
</gene>
<dbReference type="InterPro" id="IPR019065">
    <property type="entry name" value="RE_NgoFVII_N"/>
</dbReference>
<dbReference type="EMBL" id="AM285307">
    <property type="protein sequence ID" value="CAK99062.1"/>
    <property type="molecule type" value="Genomic_DNA"/>
</dbReference>
<keyword evidence="2" id="KW-0067">ATP-binding</keyword>
<keyword evidence="2" id="KW-0378">Hydrolase</keyword>
<keyword evidence="2" id="KW-0472">Membrane</keyword>
<dbReference type="Pfam" id="PF09565">
    <property type="entry name" value="RE_NgoFVII"/>
    <property type="match status" value="1"/>
</dbReference>
<keyword evidence="2" id="KW-0547">Nucleotide-binding</keyword>
<dbReference type="Gene3D" id="3.30.870.10">
    <property type="entry name" value="Endonuclease Chain A"/>
    <property type="match status" value="1"/>
</dbReference>
<evidence type="ECO:0000259" key="1">
    <source>
        <dbReference type="Pfam" id="PF09565"/>
    </source>
</evidence>
<reference evidence="2" key="1">
    <citation type="journal article" date="2010" name="Appl. Environ. Microbiol.">
        <title>Partial chromosome sequence of Spiroplasma citri reveals extensive viral invasion and important gene decay.</title>
        <authorList>
            <person name="Carle P."/>
            <person name="Saillard C."/>
            <person name="Carrere N."/>
            <person name="Carrere S."/>
            <person name="Duret S."/>
            <person name="Eveillard S."/>
            <person name="Gaurivaud P."/>
            <person name="Gourgues G."/>
            <person name="Gouzy J."/>
            <person name="Salar P."/>
            <person name="Verdin E."/>
            <person name="Breton M."/>
            <person name="Blanchard A."/>
            <person name="Laigret F."/>
            <person name="Bove J.M."/>
            <person name="Renaudin J."/>
            <person name="Foissac X."/>
        </authorList>
    </citation>
    <scope>NUCLEOTIDE SEQUENCE</scope>
    <source>
        <strain evidence="2">GII3-3X</strain>
    </source>
</reference>
<proteinExistence type="predicted"/>
<accession>Q14N67</accession>
<dbReference type="GO" id="GO:0004386">
    <property type="term" value="F:helicase activity"/>
    <property type="evidence" value="ECO:0007669"/>
    <property type="project" value="UniProtKB-KW"/>
</dbReference>
<protein>
    <submittedName>
        <fullName evidence="2">Hypothetical helicase c-terminal truncated transmembrane protein</fullName>
    </submittedName>
</protein>
<feature type="domain" description="Restriction endonuclease type II NgoFVII N-terminal" evidence="1">
    <location>
        <begin position="107"/>
        <end position="221"/>
    </location>
</feature>
<sequence>MEENKGLRELLLLENIKEDEFFSYKYINIKNNTTFNELDPSFDINNYLATYLSKNNEVISKTKQSNKILVSIQREREFDFYKNRPSIPLSESFLYTNEYSSKLLDDFQKEMITSDEVSIIVPFISKPILRKIENIIESLNKRNKQINMITTTFDGTGNYVDLEELCKLIDFYSNFKVKVEDVDNTKKRIHGKGYIFKRNTGFSTAILGSSNMTVTGLITGGEWNIKISEFKDQKLFNEIKMAFAKNWNKNLIDLSNHVERSYIFEKN</sequence>
<keyword evidence="2" id="KW-0347">Helicase</keyword>
<organism evidence="2">
    <name type="scientific">Spiroplasma citri</name>
    <dbReference type="NCBI Taxonomy" id="2133"/>
    <lineage>
        <taxon>Bacteria</taxon>
        <taxon>Bacillati</taxon>
        <taxon>Mycoplasmatota</taxon>
        <taxon>Mollicutes</taxon>
        <taxon>Entomoplasmatales</taxon>
        <taxon>Spiroplasmataceae</taxon>
        <taxon>Spiroplasma</taxon>
    </lineage>
</organism>
<dbReference type="AlphaFoldDB" id="Q14N67"/>
<keyword evidence="2" id="KW-0812">Transmembrane</keyword>
<evidence type="ECO:0000313" key="2">
    <source>
        <dbReference type="EMBL" id="CAK99062.1"/>
    </source>
</evidence>
<name>Q14N67_SPICI</name>